<dbReference type="EMBL" id="CP036526">
    <property type="protein sequence ID" value="QDT12808.1"/>
    <property type="molecule type" value="Genomic_DNA"/>
</dbReference>
<feature type="compositionally biased region" description="Low complexity" evidence="1">
    <location>
        <begin position="28"/>
        <end position="50"/>
    </location>
</feature>
<evidence type="ECO:0000256" key="2">
    <source>
        <dbReference type="SAM" id="SignalP"/>
    </source>
</evidence>
<keyword evidence="4" id="KW-1185">Reference proteome</keyword>
<reference evidence="3 4" key="1">
    <citation type="submission" date="2019-02" db="EMBL/GenBank/DDBJ databases">
        <title>Deep-cultivation of Planctomycetes and their phenomic and genomic characterization uncovers novel biology.</title>
        <authorList>
            <person name="Wiegand S."/>
            <person name="Jogler M."/>
            <person name="Boedeker C."/>
            <person name="Pinto D."/>
            <person name="Vollmers J."/>
            <person name="Rivas-Marin E."/>
            <person name="Kohn T."/>
            <person name="Peeters S.H."/>
            <person name="Heuer A."/>
            <person name="Rast P."/>
            <person name="Oberbeckmann S."/>
            <person name="Bunk B."/>
            <person name="Jeske O."/>
            <person name="Meyerdierks A."/>
            <person name="Storesund J.E."/>
            <person name="Kallscheuer N."/>
            <person name="Luecker S."/>
            <person name="Lage O.M."/>
            <person name="Pohl T."/>
            <person name="Merkel B.J."/>
            <person name="Hornburger P."/>
            <person name="Mueller R.-W."/>
            <person name="Bruemmer F."/>
            <person name="Labrenz M."/>
            <person name="Spormann A.M."/>
            <person name="Op den Camp H."/>
            <person name="Overmann J."/>
            <person name="Amann R."/>
            <person name="Jetten M.S.M."/>
            <person name="Mascher T."/>
            <person name="Medema M.H."/>
            <person name="Devos D.P."/>
            <person name="Kaster A.-K."/>
            <person name="Ovreas L."/>
            <person name="Rohde M."/>
            <person name="Galperin M.Y."/>
            <person name="Jogler C."/>
        </authorList>
    </citation>
    <scope>NUCLEOTIDE SEQUENCE [LARGE SCALE GENOMIC DNA]</scope>
    <source>
        <strain evidence="3 4">K23_9</strain>
    </source>
</reference>
<dbReference type="Proteomes" id="UP000319817">
    <property type="component" value="Chromosome"/>
</dbReference>
<evidence type="ECO:0000256" key="1">
    <source>
        <dbReference type="SAM" id="MobiDB-lite"/>
    </source>
</evidence>
<name>A0A517P0A8_9BACT</name>
<feature type="signal peptide" evidence="2">
    <location>
        <begin position="1"/>
        <end position="24"/>
    </location>
</feature>
<evidence type="ECO:0000313" key="4">
    <source>
        <dbReference type="Proteomes" id="UP000319817"/>
    </source>
</evidence>
<dbReference type="AlphaFoldDB" id="A0A517P0A8"/>
<feature type="chain" id="PRO_5022205406" evidence="2">
    <location>
        <begin position="25"/>
        <end position="69"/>
    </location>
</feature>
<dbReference type="RefSeq" id="WP_145420646.1">
    <property type="nucleotide sequence ID" value="NZ_CP036526.1"/>
</dbReference>
<protein>
    <submittedName>
        <fullName evidence="3">Uncharacterized protein</fullName>
    </submittedName>
</protein>
<proteinExistence type="predicted"/>
<accession>A0A517P0A8</accession>
<evidence type="ECO:0000313" key="3">
    <source>
        <dbReference type="EMBL" id="QDT12808.1"/>
    </source>
</evidence>
<feature type="region of interest" description="Disordered" evidence="1">
    <location>
        <begin position="26"/>
        <end position="69"/>
    </location>
</feature>
<gene>
    <name evidence="3" type="ORF">K239x_48200</name>
</gene>
<dbReference type="PROSITE" id="PS51257">
    <property type="entry name" value="PROKAR_LIPOPROTEIN"/>
    <property type="match status" value="1"/>
</dbReference>
<organism evidence="3 4">
    <name type="scientific">Stieleria marina</name>
    <dbReference type="NCBI Taxonomy" id="1930275"/>
    <lineage>
        <taxon>Bacteria</taxon>
        <taxon>Pseudomonadati</taxon>
        <taxon>Planctomycetota</taxon>
        <taxon>Planctomycetia</taxon>
        <taxon>Pirellulales</taxon>
        <taxon>Pirellulaceae</taxon>
        <taxon>Stieleria</taxon>
    </lineage>
</organism>
<sequence precursor="true">MKRSSIVCQVAAPVLMLAMIGCSGQLETSQTDAPAATQPTTTPSDTPADTVPGDGEGVTLVSLKVPNMH</sequence>
<keyword evidence="2" id="KW-0732">Signal</keyword>